<reference evidence="1 2" key="1">
    <citation type="journal article" date="2020" name="Cell">
        <title>Large-Scale Comparative Analyses of Tick Genomes Elucidate Their Genetic Diversity and Vector Capacities.</title>
        <authorList>
            <consortium name="Tick Genome and Microbiome Consortium (TIGMIC)"/>
            <person name="Jia N."/>
            <person name="Wang J."/>
            <person name="Shi W."/>
            <person name="Du L."/>
            <person name="Sun Y."/>
            <person name="Zhan W."/>
            <person name="Jiang J.F."/>
            <person name="Wang Q."/>
            <person name="Zhang B."/>
            <person name="Ji P."/>
            <person name="Bell-Sakyi L."/>
            <person name="Cui X.M."/>
            <person name="Yuan T.T."/>
            <person name="Jiang B.G."/>
            <person name="Yang W.F."/>
            <person name="Lam T.T."/>
            <person name="Chang Q.C."/>
            <person name="Ding S.J."/>
            <person name="Wang X.J."/>
            <person name="Zhu J.G."/>
            <person name="Ruan X.D."/>
            <person name="Zhao L."/>
            <person name="Wei J.T."/>
            <person name="Ye R.Z."/>
            <person name="Que T.C."/>
            <person name="Du C.H."/>
            <person name="Zhou Y.H."/>
            <person name="Cheng J.X."/>
            <person name="Dai P.F."/>
            <person name="Guo W.B."/>
            <person name="Han X.H."/>
            <person name="Huang E.J."/>
            <person name="Li L.F."/>
            <person name="Wei W."/>
            <person name="Gao Y.C."/>
            <person name="Liu J.Z."/>
            <person name="Shao H.Z."/>
            <person name="Wang X."/>
            <person name="Wang C.C."/>
            <person name="Yang T.C."/>
            <person name="Huo Q.B."/>
            <person name="Li W."/>
            <person name="Chen H.Y."/>
            <person name="Chen S.E."/>
            <person name="Zhou L.G."/>
            <person name="Ni X.B."/>
            <person name="Tian J.H."/>
            <person name="Sheng Y."/>
            <person name="Liu T."/>
            <person name="Pan Y.S."/>
            <person name="Xia L.Y."/>
            <person name="Li J."/>
            <person name="Zhao F."/>
            <person name="Cao W.C."/>
        </authorList>
    </citation>
    <scope>NUCLEOTIDE SEQUENCE [LARGE SCALE GENOMIC DNA]</scope>
    <source>
        <strain evidence="1">HaeL-2018</strain>
    </source>
</reference>
<dbReference type="VEuPathDB" id="VectorBase:HLOH_060867"/>
<proteinExistence type="predicted"/>
<dbReference type="Proteomes" id="UP000821853">
    <property type="component" value="Chromosome 10"/>
</dbReference>
<dbReference type="AlphaFoldDB" id="A0A9J6FKN8"/>
<gene>
    <name evidence="1" type="ORF">HPB48_004134</name>
</gene>
<evidence type="ECO:0000313" key="2">
    <source>
        <dbReference type="Proteomes" id="UP000821853"/>
    </source>
</evidence>
<accession>A0A9J6FKN8</accession>
<sequence length="123" mass="14115">MVRLEKSHTDRRLRGVLEELANGCNRYLHQAKCQGPTGKTKLDKERLKHCQREIDHVGTMARTMKALVTKNSFKEKLRSTNGLLQKLSDLVDDVRISMCSADSFFTRQSEMFVTNSSSAERIR</sequence>
<evidence type="ECO:0000313" key="1">
    <source>
        <dbReference type="EMBL" id="KAH9363613.1"/>
    </source>
</evidence>
<dbReference type="EMBL" id="JABSTR010000002">
    <property type="protein sequence ID" value="KAH9363613.1"/>
    <property type="molecule type" value="Genomic_DNA"/>
</dbReference>
<name>A0A9J6FKN8_HAELO</name>
<protein>
    <submittedName>
        <fullName evidence="1">Uncharacterized protein</fullName>
    </submittedName>
</protein>
<dbReference type="OrthoDB" id="10059618at2759"/>
<comment type="caution">
    <text evidence="1">The sequence shown here is derived from an EMBL/GenBank/DDBJ whole genome shotgun (WGS) entry which is preliminary data.</text>
</comment>
<keyword evidence="2" id="KW-1185">Reference proteome</keyword>
<organism evidence="1 2">
    <name type="scientific">Haemaphysalis longicornis</name>
    <name type="common">Bush tick</name>
    <dbReference type="NCBI Taxonomy" id="44386"/>
    <lineage>
        <taxon>Eukaryota</taxon>
        <taxon>Metazoa</taxon>
        <taxon>Ecdysozoa</taxon>
        <taxon>Arthropoda</taxon>
        <taxon>Chelicerata</taxon>
        <taxon>Arachnida</taxon>
        <taxon>Acari</taxon>
        <taxon>Parasitiformes</taxon>
        <taxon>Ixodida</taxon>
        <taxon>Ixodoidea</taxon>
        <taxon>Ixodidae</taxon>
        <taxon>Haemaphysalinae</taxon>
        <taxon>Haemaphysalis</taxon>
    </lineage>
</organism>